<dbReference type="GO" id="GO:0004497">
    <property type="term" value="F:monooxygenase activity"/>
    <property type="evidence" value="ECO:0007669"/>
    <property type="project" value="UniProtKB-KW"/>
</dbReference>
<accession>A0A643G875</accession>
<dbReference type="GeneID" id="98401707"/>
<name>A0A643G875_9BURK</name>
<evidence type="ECO:0000313" key="1">
    <source>
        <dbReference type="EMBL" id="QOT75041.1"/>
    </source>
</evidence>
<gene>
    <name evidence="1" type="ORF">F7R26_012385</name>
</gene>
<keyword evidence="1" id="KW-0560">Oxidoreductase</keyword>
<dbReference type="Pfam" id="PF20137">
    <property type="entry name" value="BubE"/>
    <property type="match status" value="1"/>
</dbReference>
<keyword evidence="1" id="KW-0503">Monooxygenase</keyword>
<dbReference type="AlphaFoldDB" id="A0A643G875"/>
<evidence type="ECO:0000313" key="2">
    <source>
        <dbReference type="Proteomes" id="UP000397656"/>
    </source>
</evidence>
<dbReference type="EMBL" id="CP062803">
    <property type="protein sequence ID" value="QOT75041.1"/>
    <property type="molecule type" value="Genomic_DNA"/>
</dbReference>
<dbReference type="RefSeq" id="WP_150983298.1">
    <property type="nucleotide sequence ID" value="NZ_CP062803.1"/>
</dbReference>
<organism evidence="1 2">
    <name type="scientific">Cupriavidus basilensis</name>
    <dbReference type="NCBI Taxonomy" id="68895"/>
    <lineage>
        <taxon>Bacteria</taxon>
        <taxon>Pseudomonadati</taxon>
        <taxon>Pseudomonadota</taxon>
        <taxon>Betaproteobacteria</taxon>
        <taxon>Burkholderiales</taxon>
        <taxon>Burkholderiaceae</taxon>
        <taxon>Cupriavidus</taxon>
    </lineage>
</organism>
<sequence>MSALSKVLQDSPGNGLSFWCPGCRTSHTIQHGAGPGPRWAWNGDVERPTFTPSVLVRTGHHVQGYDGGGCWCDFNAELKAKGEEPCDFNCEVCHSFVSDGQIQYLGDCTHALAGQTVPLAEFPEGWGC</sequence>
<dbReference type="Proteomes" id="UP000397656">
    <property type="component" value="Chromosome 1"/>
</dbReference>
<reference evidence="1 2" key="1">
    <citation type="submission" date="2020-10" db="EMBL/GenBank/DDBJ databases">
        <title>Complete genome sequence of Cupriavidus basilensis CCUG 49340T.</title>
        <authorList>
            <person name="Salva-Serra F."/>
            <person name="Donoso R.A."/>
            <person name="Cho K.H."/>
            <person name="Yoo J.A."/>
            <person name="Lee K."/>
            <person name="Yoon S.-H."/>
            <person name="Perez-Pantoja D."/>
            <person name="Moore E.R.B."/>
        </authorList>
    </citation>
    <scope>NUCLEOTIDE SEQUENCE [LARGE SCALE GENOMIC DNA]</scope>
    <source>
        <strain evidence="2">CCUG 49340</strain>
    </source>
</reference>
<protein>
    <submittedName>
        <fullName evidence="1">Ammonia monooxygenase</fullName>
    </submittedName>
</protein>
<proteinExistence type="predicted"/>
<dbReference type="InterPro" id="IPR045384">
    <property type="entry name" value="DUF6527"/>
</dbReference>